<proteinExistence type="predicted"/>
<organism evidence="1">
    <name type="scientific">Anguilla anguilla</name>
    <name type="common">European freshwater eel</name>
    <name type="synonym">Muraena anguilla</name>
    <dbReference type="NCBI Taxonomy" id="7936"/>
    <lineage>
        <taxon>Eukaryota</taxon>
        <taxon>Metazoa</taxon>
        <taxon>Chordata</taxon>
        <taxon>Craniata</taxon>
        <taxon>Vertebrata</taxon>
        <taxon>Euteleostomi</taxon>
        <taxon>Actinopterygii</taxon>
        <taxon>Neopterygii</taxon>
        <taxon>Teleostei</taxon>
        <taxon>Anguilliformes</taxon>
        <taxon>Anguillidae</taxon>
        <taxon>Anguilla</taxon>
    </lineage>
</organism>
<dbReference type="AlphaFoldDB" id="A0A0E9PU96"/>
<sequence>MSHQSPNIWGSIETHT</sequence>
<name>A0A0E9PU96_ANGAN</name>
<evidence type="ECO:0000313" key="1">
    <source>
        <dbReference type="EMBL" id="JAH07827.1"/>
    </source>
</evidence>
<reference evidence="1" key="1">
    <citation type="submission" date="2014-11" db="EMBL/GenBank/DDBJ databases">
        <authorList>
            <person name="Amaro Gonzalez C."/>
        </authorList>
    </citation>
    <scope>NUCLEOTIDE SEQUENCE</scope>
</reference>
<protein>
    <submittedName>
        <fullName evidence="1">Uncharacterized protein</fullName>
    </submittedName>
</protein>
<dbReference type="EMBL" id="GBXM01100750">
    <property type="protein sequence ID" value="JAH07827.1"/>
    <property type="molecule type" value="Transcribed_RNA"/>
</dbReference>
<accession>A0A0E9PU96</accession>
<reference evidence="1" key="2">
    <citation type="journal article" date="2015" name="Fish Shellfish Immunol.">
        <title>Early steps in the European eel (Anguilla anguilla)-Vibrio vulnificus interaction in the gills: Role of the RtxA13 toxin.</title>
        <authorList>
            <person name="Callol A."/>
            <person name="Pajuelo D."/>
            <person name="Ebbesson L."/>
            <person name="Teles M."/>
            <person name="MacKenzie S."/>
            <person name="Amaro C."/>
        </authorList>
    </citation>
    <scope>NUCLEOTIDE SEQUENCE</scope>
</reference>